<dbReference type="EMBL" id="WTVP01000025">
    <property type="protein sequence ID" value="NMG15986.1"/>
    <property type="molecule type" value="Genomic_DNA"/>
</dbReference>
<dbReference type="Proteomes" id="UP000633943">
    <property type="component" value="Unassembled WGS sequence"/>
</dbReference>
<name>A0ABX1NW36_9RHOO</name>
<keyword evidence="2" id="KW-1185">Reference proteome</keyword>
<proteinExistence type="predicted"/>
<evidence type="ECO:0000313" key="2">
    <source>
        <dbReference type="Proteomes" id="UP000633943"/>
    </source>
</evidence>
<organism evidence="1 2">
    <name type="scientific">Aromatoleum bremense</name>
    <dbReference type="NCBI Taxonomy" id="76115"/>
    <lineage>
        <taxon>Bacteria</taxon>
        <taxon>Pseudomonadati</taxon>
        <taxon>Pseudomonadota</taxon>
        <taxon>Betaproteobacteria</taxon>
        <taxon>Rhodocyclales</taxon>
        <taxon>Rhodocyclaceae</taxon>
        <taxon>Aromatoleum</taxon>
    </lineage>
</organism>
<protein>
    <submittedName>
        <fullName evidence="1">Uncharacterized protein</fullName>
    </submittedName>
</protein>
<gene>
    <name evidence="1" type="ORF">GPA24_10620</name>
</gene>
<evidence type="ECO:0000313" key="1">
    <source>
        <dbReference type="EMBL" id="NMG15986.1"/>
    </source>
</evidence>
<dbReference type="RefSeq" id="WP_169202593.1">
    <property type="nucleotide sequence ID" value="NZ_CP059467.1"/>
</dbReference>
<sequence>MGNALRKPGSDVGILADEGREAAPGSRQLFHVLDFRWRDVASRVDVDPGIAVEHHLHEIDTDFEGGYSGLSTQIFVELHLDLSRSGILRRPVAKRYGQPSQANPVER</sequence>
<reference evidence="1 2" key="1">
    <citation type="submission" date="2019-12" db="EMBL/GenBank/DDBJ databases">
        <title>Comparative genomics gives insights into the taxonomy of the Azoarcus-Aromatoleum group and reveals separate origins of nif in the plant-associated Azoarcus and non-plant-associated Aromatoleum sub-groups.</title>
        <authorList>
            <person name="Lafos M."/>
            <person name="Maluk M."/>
            <person name="Batista M."/>
            <person name="Junghare M."/>
            <person name="Carmona M."/>
            <person name="Faoro H."/>
            <person name="Cruz L.M."/>
            <person name="Battistoni F."/>
            <person name="De Souza E."/>
            <person name="Pedrosa F."/>
            <person name="Chen W.-M."/>
            <person name="Poole P.S."/>
            <person name="Dixon R.A."/>
            <person name="James E.K."/>
        </authorList>
    </citation>
    <scope>NUCLEOTIDE SEQUENCE [LARGE SCALE GENOMIC DNA]</scope>
    <source>
        <strain evidence="1 2">PbN1</strain>
    </source>
</reference>
<comment type="caution">
    <text evidence="1">The sequence shown here is derived from an EMBL/GenBank/DDBJ whole genome shotgun (WGS) entry which is preliminary data.</text>
</comment>
<accession>A0ABX1NW36</accession>